<proteinExistence type="predicted"/>
<dbReference type="Proteomes" id="UP000326781">
    <property type="component" value="Segment"/>
</dbReference>
<dbReference type="EMBL" id="MN270891">
    <property type="protein sequence ID" value="QFP93888.1"/>
    <property type="molecule type" value="Genomic_DNA"/>
</dbReference>
<sequence length="81" mass="8545">MLYKVTANVTNVLKLKSTGDKMVQVSGKQIVDELKGAGFQAGIAVATNAEVEAKAACGQVAFDHSQQDVMKIVHENIGVSL</sequence>
<organism evidence="1 2">
    <name type="scientific">Pectobacterium phage Wc4</name>
    <dbReference type="NCBI Taxonomy" id="2652428"/>
    <lineage>
        <taxon>Viruses</taxon>
        <taxon>Duplodnaviria</taxon>
        <taxon>Heunggongvirae</taxon>
        <taxon>Uroviricota</taxon>
        <taxon>Caudoviricetes</taxon>
        <taxon>Andersonviridae</taxon>
        <taxon>Andersonviridae incertae sedis</taxon>
        <taxon>Arnovirus</taxon>
        <taxon>Arnovirus Wc4</taxon>
    </lineage>
</organism>
<name>A0A5P8D497_9CAUD</name>
<evidence type="ECO:0000313" key="2">
    <source>
        <dbReference type="Proteomes" id="UP000326781"/>
    </source>
</evidence>
<accession>A0A5P8D497</accession>
<evidence type="ECO:0000313" key="1">
    <source>
        <dbReference type="EMBL" id="QFP93888.1"/>
    </source>
</evidence>
<keyword evidence="2" id="KW-1185">Reference proteome</keyword>
<reference evidence="1 2" key="1">
    <citation type="submission" date="2019-08" db="EMBL/GenBank/DDBJ databases">
        <title>Six bacteriophages against potato bacterial diseases.</title>
        <authorList>
            <person name="Zhang X."/>
            <person name="Kering K."/>
        </authorList>
    </citation>
    <scope>NUCLEOTIDE SEQUENCE [LARGE SCALE GENOMIC DNA]</scope>
</reference>
<protein>
    <submittedName>
        <fullName evidence="1">Uncharacterized protein</fullName>
    </submittedName>
</protein>